<dbReference type="RefSeq" id="WP_089533243.1">
    <property type="nucleotide sequence ID" value="NZ_CP022437.1"/>
</dbReference>
<dbReference type="Proteomes" id="UP000204391">
    <property type="component" value="Chromosome"/>
</dbReference>
<reference evidence="2 3" key="1">
    <citation type="journal article" date="2003" name="Int. J. Syst. Evol. Microbiol.">
        <title>Virgibacillus carmonensis sp. nov., Virgibacillus necropolis sp. nov. and Virgibacillus picturae sp. nov., three novel species isolated from deteriorated mural paintings, transfer of the species of the genus salibacillus to Virgibacillus, as Virgibacillus marismortui comb. nov. and Virgibacillus salexigens comb. nov., and emended description of the genus Virgibacillus.</title>
        <authorList>
            <person name="Heyrman J."/>
            <person name="Logan N.A."/>
            <person name="Busse H.J."/>
            <person name="Balcaen A."/>
            <person name="Lebbe L."/>
            <person name="Rodriguez-Diaz M."/>
            <person name="Swings J."/>
            <person name="De Vos P."/>
        </authorList>
    </citation>
    <scope>NUCLEOTIDE SEQUENCE [LARGE SCALE GENOMIC DNA]</scope>
    <source>
        <strain evidence="2 3">LMG 19488</strain>
    </source>
</reference>
<dbReference type="AlphaFoldDB" id="A0A221MF37"/>
<gene>
    <name evidence="2" type="ORF">CFK40_15120</name>
</gene>
<evidence type="ECO:0000259" key="1">
    <source>
        <dbReference type="Pfam" id="PF23728"/>
    </source>
</evidence>
<evidence type="ECO:0000313" key="3">
    <source>
        <dbReference type="Proteomes" id="UP000204391"/>
    </source>
</evidence>
<dbReference type="InterPro" id="IPR056944">
    <property type="entry name" value="Tubby_C-like"/>
</dbReference>
<dbReference type="OrthoDB" id="2707333at2"/>
<dbReference type="KEGG" id="vne:CFK40_15120"/>
<accession>A0A221MF37</accession>
<feature type="domain" description="Tubby C-terminal" evidence="1">
    <location>
        <begin position="2"/>
        <end position="170"/>
    </location>
</feature>
<organism evidence="2 3">
    <name type="scientific">Virgibacillus necropolis</name>
    <dbReference type="NCBI Taxonomy" id="163877"/>
    <lineage>
        <taxon>Bacteria</taxon>
        <taxon>Bacillati</taxon>
        <taxon>Bacillota</taxon>
        <taxon>Bacilli</taxon>
        <taxon>Bacillales</taxon>
        <taxon>Bacillaceae</taxon>
        <taxon>Virgibacillus</taxon>
    </lineage>
</organism>
<dbReference type="Pfam" id="PF23728">
    <property type="entry name" value="Tubby_C_like"/>
    <property type="match status" value="1"/>
</dbReference>
<sequence length="172" mass="20332">MYEYRFFNTLSTKPATIYDENETVIGTVTKTYIKPVHKLFDLLLKGRVFVNYEVKDSKAQIIFKSKKDPNLFKRKQYHLNYYGGKNESYIHLIDKKSFDIGEQTSFEYKGGTYELKKSVGGWAQLKKDDYLIAEWKSSLKVPFKAYFRLIDKTFKEDELLFLGLFHTYLHAS</sequence>
<name>A0A221MF37_9BACI</name>
<protein>
    <recommendedName>
        <fullName evidence="1">Tubby C-terminal domain-containing protein</fullName>
    </recommendedName>
</protein>
<proteinExistence type="predicted"/>
<keyword evidence="3" id="KW-1185">Reference proteome</keyword>
<dbReference type="EMBL" id="CP022437">
    <property type="protein sequence ID" value="ASN06255.1"/>
    <property type="molecule type" value="Genomic_DNA"/>
</dbReference>
<evidence type="ECO:0000313" key="2">
    <source>
        <dbReference type="EMBL" id="ASN06255.1"/>
    </source>
</evidence>